<reference evidence="2 3" key="1">
    <citation type="submission" date="2024-05" db="EMBL/GenBank/DDBJ databases">
        <authorList>
            <person name="Duchaud E."/>
        </authorList>
    </citation>
    <scope>NUCLEOTIDE SEQUENCE [LARGE SCALE GENOMIC DNA]</scope>
    <source>
        <strain evidence="2">Ena-SAMPLE-TAB-13-05-2024-13:56:06:370-140302</strain>
    </source>
</reference>
<organism evidence="2 3">
    <name type="scientific">Tenacibaculum platacis</name>
    <dbReference type="NCBI Taxonomy" id="3137852"/>
    <lineage>
        <taxon>Bacteria</taxon>
        <taxon>Pseudomonadati</taxon>
        <taxon>Bacteroidota</taxon>
        <taxon>Flavobacteriia</taxon>
        <taxon>Flavobacteriales</taxon>
        <taxon>Flavobacteriaceae</taxon>
        <taxon>Tenacibaculum</taxon>
    </lineage>
</organism>
<dbReference type="RefSeq" id="WP_348712741.1">
    <property type="nucleotide sequence ID" value="NZ_CAXIXY010000005.1"/>
</dbReference>
<protein>
    <recommendedName>
        <fullName evidence="1">Beta-lactamase-related domain-containing protein</fullName>
    </recommendedName>
</protein>
<evidence type="ECO:0000259" key="1">
    <source>
        <dbReference type="Pfam" id="PF00144"/>
    </source>
</evidence>
<dbReference type="PANTHER" id="PTHR43283:SF7">
    <property type="entry name" value="BETA-LACTAMASE-RELATED DOMAIN-CONTAINING PROTEIN"/>
    <property type="match status" value="1"/>
</dbReference>
<dbReference type="InterPro" id="IPR001466">
    <property type="entry name" value="Beta-lactam-related"/>
</dbReference>
<dbReference type="Pfam" id="PF00144">
    <property type="entry name" value="Beta-lactamase"/>
    <property type="match status" value="1"/>
</dbReference>
<dbReference type="Proteomes" id="UP001497416">
    <property type="component" value="Unassembled WGS sequence"/>
</dbReference>
<feature type="domain" description="Beta-lactamase-related" evidence="1">
    <location>
        <begin position="94"/>
        <end position="354"/>
    </location>
</feature>
<dbReference type="SUPFAM" id="SSF56601">
    <property type="entry name" value="beta-lactamase/transpeptidase-like"/>
    <property type="match status" value="1"/>
</dbReference>
<proteinExistence type="predicted"/>
<sequence>MKDIKKLLFVVCISISNFVFGLQNKDVSPKSTTAEIKMSFWDLPYLKEAFINIKPTNKIDSQLAGELGIDGGKKEMIVKFAQQIANNKFGKYDSFLITHKGKLLFESYYKRGRIDLPHVQFSVTKAYTSLAIGRAIQLGYLSMNDLEKPLVNFLPRLDTTKFVAGVKKITLHQALTMSSGLRFSNEQITNFRKNPEKYKGINQIQAFLSLSKPITTTSKCYKYQGTDPILIMQVLDAIVPGSAKDFIKNELLDKLGINNYIWRNDLSGLPLADSGSSLTSRDMMKIGTLVLENGQWNGKQLISSEYLLKATSANTKPTEDWQPKTFSYGYLWYQTNLKIKNKSYDIKLAWGAGGNRIILSKELDLIIVITGHDAEDIIMTPITEIILPVFIK</sequence>
<dbReference type="PANTHER" id="PTHR43283">
    <property type="entry name" value="BETA-LACTAMASE-RELATED"/>
    <property type="match status" value="1"/>
</dbReference>
<evidence type="ECO:0000313" key="2">
    <source>
        <dbReference type="EMBL" id="CAL2089531.1"/>
    </source>
</evidence>
<dbReference type="InterPro" id="IPR050789">
    <property type="entry name" value="Diverse_Enzym_Activities"/>
</dbReference>
<comment type="caution">
    <text evidence="2">The sequence shown here is derived from an EMBL/GenBank/DDBJ whole genome shotgun (WGS) entry which is preliminary data.</text>
</comment>
<dbReference type="Gene3D" id="3.40.710.10">
    <property type="entry name" value="DD-peptidase/beta-lactamase superfamily"/>
    <property type="match status" value="1"/>
</dbReference>
<dbReference type="InterPro" id="IPR012338">
    <property type="entry name" value="Beta-lactam/transpept-like"/>
</dbReference>
<name>A0ABM9P3K3_9FLAO</name>
<accession>A0ABM9P3K3</accession>
<evidence type="ECO:0000313" key="3">
    <source>
        <dbReference type="Proteomes" id="UP001497416"/>
    </source>
</evidence>
<dbReference type="EMBL" id="CAXIXY010000005">
    <property type="protein sequence ID" value="CAL2089531.1"/>
    <property type="molecule type" value="Genomic_DNA"/>
</dbReference>
<keyword evidence="3" id="KW-1185">Reference proteome</keyword>
<gene>
    <name evidence="2" type="ORF">T190607A01A_30340</name>
</gene>